<reference evidence="11" key="1">
    <citation type="submission" date="2015-10" db="EMBL/GenBank/DDBJ databases">
        <authorList>
            <person name="Martinez-Garcia P.J."/>
            <person name="Crepeau M.W."/>
            <person name="Puiu D."/>
            <person name="Gonzalez-Ibeas D."/>
            <person name="Whalen J."/>
            <person name="Stevens K."/>
            <person name="Paul R."/>
            <person name="Butterfield T."/>
            <person name="Britton M."/>
            <person name="Reagan R."/>
            <person name="Chakraborty S."/>
            <person name="Walawage S.L."/>
            <person name="Vasquez-Gross H.A."/>
            <person name="Cardeno C."/>
            <person name="Famula R."/>
            <person name="Pratt K."/>
            <person name="Kuruganti S."/>
            <person name="Aradhya M.K."/>
            <person name="Leslie C.A."/>
            <person name="Dandekar A.M."/>
            <person name="Salzberg S.L."/>
            <person name="Wegrzyn J.L."/>
            <person name="Langley C.H."/>
            <person name="Neale D.B."/>
        </authorList>
    </citation>
    <scope>NUCLEOTIDE SEQUENCE</scope>
    <source>
        <tissue evidence="11">Leaves</tissue>
    </source>
</reference>
<evidence type="ECO:0000256" key="8">
    <source>
        <dbReference type="RuleBase" id="RU361233"/>
    </source>
</evidence>
<feature type="domain" description="Casparian strip membrane protein" evidence="10">
    <location>
        <begin position="46"/>
        <end position="197"/>
    </location>
</feature>
<evidence type="ECO:0000256" key="9">
    <source>
        <dbReference type="SAM" id="MobiDB-lite"/>
    </source>
</evidence>
<evidence type="ECO:0000256" key="5">
    <source>
        <dbReference type="ARBA" id="ARBA00022692"/>
    </source>
</evidence>
<dbReference type="PANTHER" id="PTHR36488">
    <property type="entry name" value="CASP-LIKE PROTEIN 1U1"/>
    <property type="match status" value="1"/>
</dbReference>
<evidence type="ECO:0000256" key="1">
    <source>
        <dbReference type="ARBA" id="ARBA00004651"/>
    </source>
</evidence>
<reference evidence="11" key="2">
    <citation type="submission" date="2020-03" db="EMBL/GenBank/DDBJ databases">
        <title>Walnut 2.0.</title>
        <authorList>
            <person name="Marrano A."/>
            <person name="Britton M."/>
            <person name="Zimin A.V."/>
            <person name="Zaini P.A."/>
            <person name="Workman R."/>
            <person name="Puiu D."/>
            <person name="Bianco L."/>
            <person name="Allen B.J."/>
            <person name="Troggio M."/>
            <person name="Leslie C.A."/>
            <person name="Timp W."/>
            <person name="Dendekar A."/>
            <person name="Salzberg S.L."/>
            <person name="Neale D.B."/>
        </authorList>
    </citation>
    <scope>NUCLEOTIDE SEQUENCE</scope>
    <source>
        <tissue evidence="11">Leaves</tissue>
    </source>
</reference>
<evidence type="ECO:0000256" key="3">
    <source>
        <dbReference type="ARBA" id="ARBA00011489"/>
    </source>
</evidence>
<sequence length="222" mass="23686">SLLAIRLSSLHISPSHTHTHTHTMAAQDGGKSEVGVNSSPALKPKDWVLLSLRLVAFFATTAATIVMALNKQTNTVVVATVGNTPVKAAVTAKFQQTPAFVFFVVANGMASFHNCLMIVVELFGHKIDCNGLRLAIIAILDMMTVAMTSAGDGAATFMAEVGKNGNSHARWNKICDKFHAYCDRGNGALIASFIGLLILLIINVMSISKLLKPKHTTYIGVP</sequence>
<feature type="non-terminal residue" evidence="11">
    <location>
        <position position="222"/>
    </location>
</feature>
<dbReference type="Proteomes" id="UP000619265">
    <property type="component" value="Unassembled WGS sequence"/>
</dbReference>
<dbReference type="Pfam" id="PF04535">
    <property type="entry name" value="CASP_dom"/>
    <property type="match status" value="1"/>
</dbReference>
<dbReference type="PANTHER" id="PTHR36488:SF8">
    <property type="entry name" value="CASP-LIKE PROTEIN 1U1"/>
    <property type="match status" value="1"/>
</dbReference>
<dbReference type="NCBIfam" id="TIGR01569">
    <property type="entry name" value="A_tha_TIGR01569"/>
    <property type="match status" value="1"/>
</dbReference>
<evidence type="ECO:0000256" key="4">
    <source>
        <dbReference type="ARBA" id="ARBA00022475"/>
    </source>
</evidence>
<feature type="transmembrane region" description="Helical" evidence="8">
    <location>
        <begin position="187"/>
        <end position="205"/>
    </location>
</feature>
<keyword evidence="7 8" id="KW-0472">Membrane</keyword>
<evidence type="ECO:0000313" key="11">
    <source>
        <dbReference type="EMBL" id="KAF5475486.1"/>
    </source>
</evidence>
<feature type="transmembrane region" description="Helical" evidence="8">
    <location>
        <begin position="132"/>
        <end position="150"/>
    </location>
</feature>
<evidence type="ECO:0000313" key="12">
    <source>
        <dbReference type="Proteomes" id="UP000619265"/>
    </source>
</evidence>
<organism evidence="11 12">
    <name type="scientific">Juglans regia</name>
    <name type="common">English walnut</name>
    <dbReference type="NCBI Taxonomy" id="51240"/>
    <lineage>
        <taxon>Eukaryota</taxon>
        <taxon>Viridiplantae</taxon>
        <taxon>Streptophyta</taxon>
        <taxon>Embryophyta</taxon>
        <taxon>Tracheophyta</taxon>
        <taxon>Spermatophyta</taxon>
        <taxon>Magnoliopsida</taxon>
        <taxon>eudicotyledons</taxon>
        <taxon>Gunneridae</taxon>
        <taxon>Pentapetalae</taxon>
        <taxon>rosids</taxon>
        <taxon>fabids</taxon>
        <taxon>Fagales</taxon>
        <taxon>Juglandaceae</taxon>
        <taxon>Juglans</taxon>
    </lineage>
</organism>
<dbReference type="Gramene" id="Jr03_18000_p1">
    <property type="protein sequence ID" value="cds.Jr03_18000_p1"/>
    <property type="gene ID" value="Jr03_18000"/>
</dbReference>
<comment type="similarity">
    <text evidence="2 8">Belongs to the Casparian strip membrane proteins (CASP) family.</text>
</comment>
<comment type="caution">
    <text evidence="11">The sequence shown here is derived from an EMBL/GenBank/DDBJ whole genome shotgun (WGS) entry which is preliminary data.</text>
</comment>
<feature type="transmembrane region" description="Helical" evidence="8">
    <location>
        <begin position="99"/>
        <end position="120"/>
    </location>
</feature>
<comment type="subunit">
    <text evidence="3 8">Homodimer and heterodimers.</text>
</comment>
<dbReference type="InterPro" id="IPR006459">
    <property type="entry name" value="CASP/CASPL"/>
</dbReference>
<dbReference type="AlphaFoldDB" id="A0A833Y182"/>
<protein>
    <recommendedName>
        <fullName evidence="8">CASP-like protein</fullName>
    </recommendedName>
</protein>
<dbReference type="EMBL" id="LIHL02000003">
    <property type="protein sequence ID" value="KAF5475486.1"/>
    <property type="molecule type" value="Genomic_DNA"/>
</dbReference>
<feature type="region of interest" description="Disordered" evidence="9">
    <location>
        <begin position="14"/>
        <end position="37"/>
    </location>
</feature>
<dbReference type="InterPro" id="IPR006702">
    <property type="entry name" value="CASP_dom"/>
</dbReference>
<evidence type="ECO:0000259" key="10">
    <source>
        <dbReference type="Pfam" id="PF04535"/>
    </source>
</evidence>
<keyword evidence="6 8" id="KW-1133">Transmembrane helix</keyword>
<feature type="transmembrane region" description="Helical" evidence="8">
    <location>
        <begin position="47"/>
        <end position="69"/>
    </location>
</feature>
<evidence type="ECO:0000256" key="7">
    <source>
        <dbReference type="ARBA" id="ARBA00023136"/>
    </source>
</evidence>
<proteinExistence type="inferred from homology"/>
<gene>
    <name evidence="11" type="ORF">F2P56_007288</name>
</gene>
<name>A0A833Y182_JUGRE</name>
<dbReference type="InterPro" id="IPR044173">
    <property type="entry name" value="CASPL"/>
</dbReference>
<evidence type="ECO:0000256" key="2">
    <source>
        <dbReference type="ARBA" id="ARBA00007651"/>
    </source>
</evidence>
<keyword evidence="5 8" id="KW-0812">Transmembrane</keyword>
<evidence type="ECO:0000256" key="6">
    <source>
        <dbReference type="ARBA" id="ARBA00022989"/>
    </source>
</evidence>
<keyword evidence="4 8" id="KW-1003">Cell membrane</keyword>
<comment type="subcellular location">
    <subcellularLocation>
        <location evidence="1 8">Cell membrane</location>
        <topology evidence="1 8">Multi-pass membrane protein</topology>
    </subcellularLocation>
</comment>
<accession>A0A833Y182</accession>
<dbReference type="GO" id="GO:0005886">
    <property type="term" value="C:plasma membrane"/>
    <property type="evidence" value="ECO:0007669"/>
    <property type="project" value="UniProtKB-SubCell"/>
</dbReference>